<dbReference type="GO" id="GO:0003677">
    <property type="term" value="F:DNA binding"/>
    <property type="evidence" value="ECO:0007669"/>
    <property type="project" value="InterPro"/>
</dbReference>
<proteinExistence type="predicted"/>
<dbReference type="InterPro" id="IPR036047">
    <property type="entry name" value="F-box-like_dom_sf"/>
</dbReference>
<gene>
    <name evidence="2" type="ORF">FALBO_2251</name>
</gene>
<dbReference type="SUPFAM" id="SSF141255">
    <property type="entry name" value="YccV-like"/>
    <property type="match status" value="1"/>
</dbReference>
<evidence type="ECO:0000313" key="3">
    <source>
        <dbReference type="Proteomes" id="UP000554235"/>
    </source>
</evidence>
<dbReference type="PANTHER" id="PTHR31350:SF27">
    <property type="entry name" value="HEMIMETHYLATED DNA-BINDING DOMAIN-CONTAINING PROTEIN"/>
    <property type="match status" value="1"/>
</dbReference>
<dbReference type="OrthoDB" id="28868at2759"/>
<dbReference type="SMART" id="SM00992">
    <property type="entry name" value="YccV-like"/>
    <property type="match status" value="1"/>
</dbReference>
<dbReference type="Pfam" id="PF12937">
    <property type="entry name" value="F-box-like"/>
    <property type="match status" value="1"/>
</dbReference>
<dbReference type="SUPFAM" id="SSF81383">
    <property type="entry name" value="F-box domain"/>
    <property type="match status" value="1"/>
</dbReference>
<dbReference type="Pfam" id="PF08755">
    <property type="entry name" value="YccV-like"/>
    <property type="match status" value="1"/>
</dbReference>
<keyword evidence="3" id="KW-1185">Reference proteome</keyword>
<dbReference type="EMBL" id="JAADYS010000287">
    <property type="protein sequence ID" value="KAF4470849.1"/>
    <property type="molecule type" value="Genomic_DNA"/>
</dbReference>
<dbReference type="AlphaFoldDB" id="A0A8H4PCT3"/>
<comment type="caution">
    <text evidence="2">The sequence shown here is derived from an EMBL/GenBank/DDBJ whole genome shotgun (WGS) entry which is preliminary data.</text>
</comment>
<evidence type="ECO:0000259" key="1">
    <source>
        <dbReference type="PROSITE" id="PS50181"/>
    </source>
</evidence>
<dbReference type="InterPro" id="IPR001810">
    <property type="entry name" value="F-box_dom"/>
</dbReference>
<accession>A0A8H4PCT3</accession>
<dbReference type="InterPro" id="IPR032698">
    <property type="entry name" value="SirB1_N"/>
</dbReference>
<name>A0A8H4PCT3_9HYPO</name>
<organism evidence="2 3">
    <name type="scientific">Fusarium albosuccineum</name>
    <dbReference type="NCBI Taxonomy" id="1237068"/>
    <lineage>
        <taxon>Eukaryota</taxon>
        <taxon>Fungi</taxon>
        <taxon>Dikarya</taxon>
        <taxon>Ascomycota</taxon>
        <taxon>Pezizomycotina</taxon>
        <taxon>Sordariomycetes</taxon>
        <taxon>Hypocreomycetidae</taxon>
        <taxon>Hypocreales</taxon>
        <taxon>Nectriaceae</taxon>
        <taxon>Fusarium</taxon>
        <taxon>Fusarium decemcellulare species complex</taxon>
    </lineage>
</organism>
<dbReference type="PANTHER" id="PTHR31350">
    <property type="entry name" value="SI:DKEY-261L7.2"/>
    <property type="match status" value="1"/>
</dbReference>
<dbReference type="Gene3D" id="2.30.30.390">
    <property type="entry name" value="Hemimethylated DNA-binding domain"/>
    <property type="match status" value="1"/>
</dbReference>
<dbReference type="Proteomes" id="UP000554235">
    <property type="component" value="Unassembled WGS sequence"/>
</dbReference>
<dbReference type="Pfam" id="PF13369">
    <property type="entry name" value="Transglut_core2"/>
    <property type="match status" value="1"/>
</dbReference>
<evidence type="ECO:0000313" key="2">
    <source>
        <dbReference type="EMBL" id="KAF4470849.1"/>
    </source>
</evidence>
<reference evidence="2 3" key="1">
    <citation type="submission" date="2020-01" db="EMBL/GenBank/DDBJ databases">
        <title>Identification and distribution of gene clusters putatively required for synthesis of sphingolipid metabolism inhibitors in phylogenetically diverse species of the filamentous fungus Fusarium.</title>
        <authorList>
            <person name="Kim H.-S."/>
            <person name="Busman M."/>
            <person name="Brown D.W."/>
            <person name="Divon H."/>
            <person name="Uhlig S."/>
            <person name="Proctor R.H."/>
        </authorList>
    </citation>
    <scope>NUCLEOTIDE SEQUENCE [LARGE SCALE GENOMIC DNA]</scope>
    <source>
        <strain evidence="2 3">NRRL 20459</strain>
    </source>
</reference>
<protein>
    <recommendedName>
        <fullName evidence="1">F-box domain-containing protein</fullName>
    </recommendedName>
</protein>
<dbReference type="InterPro" id="IPR036623">
    <property type="entry name" value="Hemimethylated_DNA-bd_sf"/>
</dbReference>
<dbReference type="Gene3D" id="1.20.1280.50">
    <property type="match status" value="1"/>
</dbReference>
<sequence>MFFSQVPDEIIQHLLYYIPPEDNLSSFQLLSHRLRRLANEPLLWRYHCQSNFRFWHPEHNFQRRLKGRASQTPWKDLFIVRKCRNAQLDRLLDEILATRVGRVRRFEKVCNFGYDAKDFLLEQCNTANSADDVLARRSIAVEEWHKIQLASTDPAAHSSGLSLERALGAFDLFVLHDQPGDLDDIADILDAKAAEFRESTPDINELTTRQKALALNRWLRMNNLTGLQHPERNYRNLRNCLIGQALRHEDHDSIPIISSAIFCCIAERLGLHAQCCAFPTHVHAIVFAEQGKTLDGAPIAQPSASLERMYLDPYSSSEEVPMADLQAMLSQFGWQTSTDVFLSPVTPVAIAMRTARNIRATAARVIEARDEADPELTQLITGNDTSNIDAALYSALWASLLLTPVDSFEWDEVLEPFLNRFAKSWHEDAWLVEKYIFPLYDRFGPFRERFIRNNPRRWDDPREVLGLVDELDELAPPVFRRNTERRQPVLYKIGQVFKHRRYGWIGAVNGWTDQGTRRLPMPHTVAIDETLDDNSDTELPNLVRPRNQTFYTCLRTSGPERHVVAEDNIVLIQDPNEVPESLFPQAGKFFKRFDAETCTFVSNILEQYPED</sequence>
<dbReference type="InterPro" id="IPR011722">
    <property type="entry name" value="Hemimethylated_DNA-bd_dom"/>
</dbReference>
<dbReference type="PROSITE" id="PS50181">
    <property type="entry name" value="FBOX"/>
    <property type="match status" value="1"/>
</dbReference>
<feature type="domain" description="F-box" evidence="1">
    <location>
        <begin position="1"/>
        <end position="47"/>
    </location>
</feature>